<dbReference type="Proteomes" id="UP000694866">
    <property type="component" value="Unplaced"/>
</dbReference>
<reference evidence="17" key="2">
    <citation type="submission" date="2025-04" db="UniProtKB">
        <authorList>
            <consortium name="RefSeq"/>
        </authorList>
    </citation>
    <scope>IDENTIFICATION</scope>
    <source>
        <strain evidence="17">USDA-PBARC FA_bdor</strain>
        <tissue evidence="17">Whole organism</tissue>
    </source>
</reference>
<dbReference type="InterPro" id="IPR036265">
    <property type="entry name" value="HIT-like_sf"/>
</dbReference>
<sequence length="345" mass="39846">MLSSGSVFPVFHYTEGDFQPILRKDNDNTSEFDKLIVQKWQEAEKNNVLRYKLNMNDCKRIGGNHQFLAQLNVDRVLNRRQPENIQSMNMPSNPDRFNFTKISDEEIFFDIDVGDGNNIIAANVSPIGFGHCLFLPHRFECLPQVATELSLRKTIELLLLSNSPYLRGVFNSLCANASVNHLHWHLYYLKHEMLLESMELLSVSNKLCIIEKKNYPAPGFCIKWSTFNNNVKSFANMAFKILNYLQKHEIAHNVYITRAKSLSSKNIDGLYDDMRIYIWPRQSVSGIKDTTGIHTASCELFGHLNIRNEEFYQQLTEIQVDKILTDTVSNVFDQVLKDIIDLTNE</sequence>
<dbReference type="GO" id="GO:0005085">
    <property type="term" value="F:guanyl-nucleotide exchange factor activity"/>
    <property type="evidence" value="ECO:0007669"/>
    <property type="project" value="UniProtKB-KW"/>
</dbReference>
<dbReference type="SUPFAM" id="SSF54197">
    <property type="entry name" value="HIT-like"/>
    <property type="match status" value="1"/>
</dbReference>
<evidence type="ECO:0000313" key="17">
    <source>
        <dbReference type="RefSeq" id="XP_011307882.1"/>
    </source>
</evidence>
<comment type="subcellular location">
    <subcellularLocation>
        <location evidence="3">Cytoplasm</location>
    </subcellularLocation>
</comment>
<evidence type="ECO:0000256" key="3">
    <source>
        <dbReference type="ARBA" id="ARBA00004496"/>
    </source>
</evidence>
<proteinExistence type="inferred from homology"/>
<evidence type="ECO:0000256" key="5">
    <source>
        <dbReference type="ARBA" id="ARBA00012507"/>
    </source>
</evidence>
<reference evidence="15" key="1">
    <citation type="submission" date="2015-01" db="EMBL/GenBank/DDBJ databases">
        <title>Transcriptome Assembly of Fopius arisanus.</title>
        <authorList>
            <person name="Geib S."/>
        </authorList>
    </citation>
    <scope>NUCLEOTIDE SEQUENCE</scope>
</reference>
<keyword evidence="10" id="KW-0548">Nucleotidyltransferase</keyword>
<keyword evidence="11" id="KW-0547">Nucleotide-binding</keyword>
<dbReference type="AlphaFoldDB" id="A0A0C9R9F1"/>
<accession>A0A9R1TEU3</accession>
<keyword evidence="7" id="KW-0963">Cytoplasm</keyword>
<evidence type="ECO:0000256" key="4">
    <source>
        <dbReference type="ARBA" id="ARBA00006451"/>
    </source>
</evidence>
<evidence type="ECO:0000259" key="13">
    <source>
        <dbReference type="Pfam" id="PF26216"/>
    </source>
</evidence>
<evidence type="ECO:0000313" key="15">
    <source>
        <dbReference type="EMBL" id="JAG79309.1"/>
    </source>
</evidence>
<comment type="function">
    <text evidence="2">Specific and highly efficient GDP-D-glucose phosphorylase regulating the levels of GDP-D-glucose in cells.</text>
</comment>
<evidence type="ECO:0000256" key="12">
    <source>
        <dbReference type="ARBA" id="ARBA00022801"/>
    </source>
</evidence>
<keyword evidence="16" id="KW-1185">Reference proteome</keyword>
<feature type="domain" description="GDPGP1-like N-terminal" evidence="14">
    <location>
        <begin position="31"/>
        <end position="187"/>
    </location>
</feature>
<evidence type="ECO:0000256" key="7">
    <source>
        <dbReference type="ARBA" id="ARBA00022490"/>
    </source>
</evidence>
<name>A0A0C9R9F1_9HYME</name>
<evidence type="ECO:0000256" key="11">
    <source>
        <dbReference type="ARBA" id="ARBA00022741"/>
    </source>
</evidence>
<dbReference type="GO" id="GO:0006006">
    <property type="term" value="P:glucose metabolic process"/>
    <property type="evidence" value="ECO:0007669"/>
    <property type="project" value="TreeGrafter"/>
</dbReference>
<keyword evidence="8" id="KW-0344">Guanine-nucleotide releasing factor</keyword>
<dbReference type="InterPro" id="IPR058865">
    <property type="entry name" value="GDPGP1_C"/>
</dbReference>
<evidence type="ECO:0000256" key="1">
    <source>
        <dbReference type="ARBA" id="ARBA00000063"/>
    </source>
</evidence>
<protein>
    <recommendedName>
        <fullName evidence="6">GDP-D-glucose phosphorylase 1</fullName>
        <ecNumber evidence="5">2.7.7.78</ecNumber>
    </recommendedName>
</protein>
<dbReference type="GeneID" id="105269392"/>
<dbReference type="Pfam" id="PF26216">
    <property type="entry name" value="GDPGP1_C"/>
    <property type="match status" value="1"/>
</dbReference>
<dbReference type="PANTHER" id="PTHR20884:SF8">
    <property type="entry name" value="GDP-D-GLUCOSE PHOSPHORYLASE 1"/>
    <property type="match status" value="1"/>
</dbReference>
<dbReference type="EMBL" id="GBYB01009542">
    <property type="protein sequence ID" value="JAG79309.1"/>
    <property type="molecule type" value="Transcribed_RNA"/>
</dbReference>
<dbReference type="OrthoDB" id="417175at2759"/>
<dbReference type="PANTHER" id="PTHR20884">
    <property type="entry name" value="GDP-D-GLUCOSE PHOSPHORYLASE 1"/>
    <property type="match status" value="1"/>
</dbReference>
<dbReference type="GO" id="GO:0005737">
    <property type="term" value="C:cytoplasm"/>
    <property type="evidence" value="ECO:0007669"/>
    <property type="project" value="UniProtKB-SubCell"/>
</dbReference>
<dbReference type="GO" id="GO:0000166">
    <property type="term" value="F:nucleotide binding"/>
    <property type="evidence" value="ECO:0007669"/>
    <property type="project" value="UniProtKB-KW"/>
</dbReference>
<dbReference type="KEGG" id="fas:105269392"/>
<dbReference type="RefSeq" id="XP_011307882.1">
    <property type="nucleotide sequence ID" value="XM_011309580.1"/>
</dbReference>
<accession>A0A0C9R9F1</accession>
<evidence type="ECO:0000256" key="2">
    <source>
        <dbReference type="ARBA" id="ARBA00003049"/>
    </source>
</evidence>
<gene>
    <name evidence="15" type="primary">VTC2</name>
    <name evidence="17" type="synonym">LOC105269392</name>
    <name evidence="15" type="ORF">g.59271</name>
</gene>
<evidence type="ECO:0000313" key="16">
    <source>
        <dbReference type="Proteomes" id="UP000694866"/>
    </source>
</evidence>
<keyword evidence="9" id="KW-0808">Transferase</keyword>
<feature type="domain" description="GDPGP1-like C-terminal" evidence="13">
    <location>
        <begin position="201"/>
        <end position="339"/>
    </location>
</feature>
<dbReference type="InterPro" id="IPR058866">
    <property type="entry name" value="GDPGP1_N"/>
</dbReference>
<comment type="catalytic activity">
    <reaction evidence="1">
        <text>GDP-alpha-D-glucose + phosphate = alpha-D-glucose 1-phosphate + GDP + H(+)</text>
        <dbReference type="Rhea" id="RHEA:30387"/>
        <dbReference type="ChEBI" id="CHEBI:15378"/>
        <dbReference type="ChEBI" id="CHEBI:43474"/>
        <dbReference type="ChEBI" id="CHEBI:58189"/>
        <dbReference type="ChEBI" id="CHEBI:58601"/>
        <dbReference type="ChEBI" id="CHEBI:62230"/>
        <dbReference type="EC" id="2.7.7.78"/>
    </reaction>
</comment>
<dbReference type="InterPro" id="IPR026506">
    <property type="entry name" value="GDPGP"/>
</dbReference>
<evidence type="ECO:0000256" key="10">
    <source>
        <dbReference type="ARBA" id="ARBA00022695"/>
    </source>
</evidence>
<evidence type="ECO:0000256" key="6">
    <source>
        <dbReference type="ARBA" id="ARBA00018857"/>
    </source>
</evidence>
<organism evidence="15">
    <name type="scientific">Fopius arisanus</name>
    <dbReference type="NCBI Taxonomy" id="64838"/>
    <lineage>
        <taxon>Eukaryota</taxon>
        <taxon>Metazoa</taxon>
        <taxon>Ecdysozoa</taxon>
        <taxon>Arthropoda</taxon>
        <taxon>Hexapoda</taxon>
        <taxon>Insecta</taxon>
        <taxon>Pterygota</taxon>
        <taxon>Neoptera</taxon>
        <taxon>Endopterygota</taxon>
        <taxon>Hymenoptera</taxon>
        <taxon>Apocrita</taxon>
        <taxon>Ichneumonoidea</taxon>
        <taxon>Braconidae</taxon>
        <taxon>Opiinae</taxon>
        <taxon>Fopius</taxon>
    </lineage>
</organism>
<dbReference type="Pfam" id="PF26217">
    <property type="entry name" value="GDPGP1_N"/>
    <property type="match status" value="1"/>
</dbReference>
<evidence type="ECO:0000259" key="14">
    <source>
        <dbReference type="Pfam" id="PF26217"/>
    </source>
</evidence>
<dbReference type="GO" id="GO:0080048">
    <property type="term" value="F:GDP-D-glucose phosphorylase activity"/>
    <property type="evidence" value="ECO:0007669"/>
    <property type="project" value="UniProtKB-EC"/>
</dbReference>
<evidence type="ECO:0000256" key="8">
    <source>
        <dbReference type="ARBA" id="ARBA00022658"/>
    </source>
</evidence>
<comment type="similarity">
    <text evidence="4">Belongs to the GDPGP1 family.</text>
</comment>
<dbReference type="EC" id="2.7.7.78" evidence="5"/>
<keyword evidence="12" id="KW-0378">Hydrolase</keyword>
<evidence type="ECO:0000256" key="9">
    <source>
        <dbReference type="ARBA" id="ARBA00022679"/>
    </source>
</evidence>
<dbReference type="GO" id="GO:0016787">
    <property type="term" value="F:hydrolase activity"/>
    <property type="evidence" value="ECO:0007669"/>
    <property type="project" value="UniProtKB-KW"/>
</dbReference>